<dbReference type="InterPro" id="IPR058923">
    <property type="entry name" value="RCC1-like_dom"/>
</dbReference>
<evidence type="ECO:0000256" key="3">
    <source>
        <dbReference type="SAM" id="SignalP"/>
    </source>
</evidence>
<dbReference type="Pfam" id="PF00415">
    <property type="entry name" value="RCC1"/>
    <property type="match status" value="3"/>
</dbReference>
<dbReference type="PRINTS" id="PR00633">
    <property type="entry name" value="RCCNDNSATION"/>
</dbReference>
<feature type="domain" description="IPT/TIG" evidence="4">
    <location>
        <begin position="832"/>
        <end position="907"/>
    </location>
</feature>
<dbReference type="InterPro" id="IPR002909">
    <property type="entry name" value="IPT_dom"/>
</dbReference>
<reference evidence="6" key="1">
    <citation type="submission" date="2023-07" db="EMBL/GenBank/DDBJ databases">
        <authorList>
            <person name="Kim M.K."/>
        </authorList>
    </citation>
    <scope>NUCLEOTIDE SEQUENCE</scope>
    <source>
        <strain evidence="6">ASUV-10-1</strain>
    </source>
</reference>
<dbReference type="PANTHER" id="PTHR45982">
    <property type="entry name" value="REGULATOR OF CHROMOSOME CONDENSATION"/>
    <property type="match status" value="1"/>
</dbReference>
<accession>A0ABT9BAC3</accession>
<feature type="domain" description="RCC1-like" evidence="5">
    <location>
        <begin position="105"/>
        <end position="379"/>
    </location>
</feature>
<name>A0ABT9BAC3_9BACT</name>
<keyword evidence="2" id="KW-0677">Repeat</keyword>
<organism evidence="6 7">
    <name type="scientific">Hymenobacter aranciens</name>
    <dbReference type="NCBI Taxonomy" id="3063996"/>
    <lineage>
        <taxon>Bacteria</taxon>
        <taxon>Pseudomonadati</taxon>
        <taxon>Bacteroidota</taxon>
        <taxon>Cytophagia</taxon>
        <taxon>Cytophagales</taxon>
        <taxon>Hymenobacteraceae</taxon>
        <taxon>Hymenobacter</taxon>
    </lineage>
</organism>
<evidence type="ECO:0000256" key="1">
    <source>
        <dbReference type="ARBA" id="ARBA00022658"/>
    </source>
</evidence>
<dbReference type="InterPro" id="IPR013783">
    <property type="entry name" value="Ig-like_fold"/>
</dbReference>
<dbReference type="SUPFAM" id="SSF50985">
    <property type="entry name" value="RCC1/BLIP-II"/>
    <property type="match status" value="3"/>
</dbReference>
<gene>
    <name evidence="6" type="ORF">Q5H93_08240</name>
</gene>
<keyword evidence="1" id="KW-0344">Guanine-nucleotide releasing factor</keyword>
<feature type="chain" id="PRO_5047453501" evidence="3">
    <location>
        <begin position="27"/>
        <end position="1000"/>
    </location>
</feature>
<dbReference type="SUPFAM" id="SSF81296">
    <property type="entry name" value="E set domains"/>
    <property type="match status" value="2"/>
</dbReference>
<dbReference type="CDD" id="cd00102">
    <property type="entry name" value="IPT"/>
    <property type="match status" value="1"/>
</dbReference>
<evidence type="ECO:0000313" key="6">
    <source>
        <dbReference type="EMBL" id="MDO7874720.1"/>
    </source>
</evidence>
<dbReference type="Proteomes" id="UP001176429">
    <property type="component" value="Unassembled WGS sequence"/>
</dbReference>
<dbReference type="PANTHER" id="PTHR45982:SF1">
    <property type="entry name" value="REGULATOR OF CHROMOSOME CONDENSATION"/>
    <property type="match status" value="1"/>
</dbReference>
<protein>
    <submittedName>
        <fullName evidence="6">IPT/TIG domain-containing protein</fullName>
    </submittedName>
</protein>
<dbReference type="Pfam" id="PF25390">
    <property type="entry name" value="WD40_RLD"/>
    <property type="match status" value="1"/>
</dbReference>
<comment type="caution">
    <text evidence="6">The sequence shown here is derived from an EMBL/GenBank/DDBJ whole genome shotgun (WGS) entry which is preliminary data.</text>
</comment>
<dbReference type="Gene3D" id="2.130.10.30">
    <property type="entry name" value="Regulator of chromosome condensation 1/beta-lactamase-inhibitor protein II"/>
    <property type="match status" value="4"/>
</dbReference>
<dbReference type="PROSITE" id="PS00626">
    <property type="entry name" value="RCC1_2"/>
    <property type="match status" value="1"/>
</dbReference>
<dbReference type="PROSITE" id="PS50012">
    <property type="entry name" value="RCC1_3"/>
    <property type="match status" value="11"/>
</dbReference>
<evidence type="ECO:0000313" key="7">
    <source>
        <dbReference type="Proteomes" id="UP001176429"/>
    </source>
</evidence>
<dbReference type="Gene3D" id="2.60.40.10">
    <property type="entry name" value="Immunoglobulins"/>
    <property type="match status" value="2"/>
</dbReference>
<proteinExistence type="predicted"/>
<dbReference type="RefSeq" id="WP_305006038.1">
    <property type="nucleotide sequence ID" value="NZ_JAUQSY010000005.1"/>
</dbReference>
<dbReference type="EMBL" id="JAUQSY010000005">
    <property type="protein sequence ID" value="MDO7874720.1"/>
    <property type="molecule type" value="Genomic_DNA"/>
</dbReference>
<sequence>MAQHYAGKLRLLTIFFLSLSAALARAQTDVLAVGNYNLLAVHADGTLWGSGSNADGRLGDGTTTDRALPVQIGNSTAWQQLSSNGGPAGNFGTGGARFSPNPGYILALQADGSLWGWGSNDYGRLVYAGGNRPQLIDAGPWACVAAGETHGVGVRADGTLWAWGSNWGGILGNNDPGSTANYVLPIQIDTATNWASVSAGPQFTLALRTDGTLWSWGQSSDGQLGMGPNSADMLVPTQIGTAANWAAISAGRGYALALRTEGTLWAWGSTRYGIPGAVAAQAIDSPVQLGTATNWTRIAAGDNHALALRADGTLWSWGRNHLGQLGNGSTLDVPAPAQVGTGTSWQRVAAGGFMSAAMQADGTLWTWGDNRLGETGRPDLLLAYVPTPTLVNADTSWRAAAATTEASIALQADGSLWTWGRDGLGLLGDGPLTDRQTVARIDAPATYRFVGGGDTHLLAIRTDGTLWAWGNNYAGQLGDGSITPREAPVPIGAGQWLQAAGGSNYSLAIRADSTLWAWGENNYGELGIGNTRAQLRPVRVGTAHNWKQVICVGSTVLALQGDGSLWAWGGSHYLFGNGSAAGSNQTTPLRIGTLNTWAQVAGAEAHVLALQNDGTLWAWGNNQYGQLGDGTITSRALPVRIGSDTDWTTIAASRAGGFSAALKRNGTLWTWGSNLSYALGDAPALLQRLAPAQVGTASNWTTLAAGAQLLAGRADGTLWSWSANRYGQTGTPSYGLLPAAAQTGLRPAAPLGVTAFNPAAGLVGSTVTISGVGLGNTQLLTFGGVPAVFTVNAAGTILTATVPVGAQSGPVFISGPNGGLWSSTAFQVIAAPVISSFAPLAAAPGATVTVTGTGLGGTTSLLVGGVAITSFQVNAAGTAISFVVPAGLSNGLISLTTAVGTATSTAALTIVLSASLPATATRPSIWPMPVRVGQPLEITGLPHGAFTVEQFTVLGQCIRTACWPATHGERIMLSSVEQPGMYILRLRTTTGTYSYRLLVE</sequence>
<feature type="domain" description="IPT/TIG" evidence="4">
    <location>
        <begin position="753"/>
        <end position="822"/>
    </location>
</feature>
<evidence type="ECO:0000259" key="4">
    <source>
        <dbReference type="Pfam" id="PF01833"/>
    </source>
</evidence>
<dbReference type="InterPro" id="IPR009091">
    <property type="entry name" value="RCC1/BLIP-II"/>
</dbReference>
<dbReference type="InterPro" id="IPR000408">
    <property type="entry name" value="Reg_chr_condens"/>
</dbReference>
<dbReference type="Pfam" id="PF01833">
    <property type="entry name" value="TIG"/>
    <property type="match status" value="2"/>
</dbReference>
<feature type="signal peptide" evidence="3">
    <location>
        <begin position="1"/>
        <end position="26"/>
    </location>
</feature>
<dbReference type="InterPro" id="IPR014756">
    <property type="entry name" value="Ig_E-set"/>
</dbReference>
<keyword evidence="3" id="KW-0732">Signal</keyword>
<evidence type="ECO:0000256" key="2">
    <source>
        <dbReference type="ARBA" id="ARBA00022737"/>
    </source>
</evidence>
<dbReference type="InterPro" id="IPR051553">
    <property type="entry name" value="Ran_GTPase-activating"/>
</dbReference>
<keyword evidence="7" id="KW-1185">Reference proteome</keyword>
<evidence type="ECO:0000259" key="5">
    <source>
        <dbReference type="Pfam" id="PF25390"/>
    </source>
</evidence>